<dbReference type="PANTHER" id="PTHR31793">
    <property type="entry name" value="4-HYDROXYBENZOYL-COA THIOESTERASE FAMILY MEMBER"/>
    <property type="match status" value="1"/>
</dbReference>
<dbReference type="CDD" id="cd00586">
    <property type="entry name" value="4HBT"/>
    <property type="match status" value="1"/>
</dbReference>
<evidence type="ECO:0000256" key="2">
    <source>
        <dbReference type="ARBA" id="ARBA00022801"/>
    </source>
</evidence>
<keyword evidence="4" id="KW-1185">Reference proteome</keyword>
<dbReference type="AlphaFoldDB" id="A0A2Z3JQL1"/>
<accession>A0A2Z3JQL1</accession>
<dbReference type="SUPFAM" id="SSF54637">
    <property type="entry name" value="Thioesterase/thiol ester dehydrase-isomerase"/>
    <property type="match status" value="1"/>
</dbReference>
<dbReference type="RefSeq" id="WP_109827436.1">
    <property type="nucleotide sequence ID" value="NZ_CP029494.1"/>
</dbReference>
<evidence type="ECO:0000256" key="1">
    <source>
        <dbReference type="ARBA" id="ARBA00005953"/>
    </source>
</evidence>
<comment type="similarity">
    <text evidence="1">Belongs to the 4-hydroxybenzoyl-CoA thioesterase family.</text>
</comment>
<dbReference type="InterPro" id="IPR029069">
    <property type="entry name" value="HotDog_dom_sf"/>
</dbReference>
<evidence type="ECO:0000313" key="4">
    <source>
        <dbReference type="Proteomes" id="UP000245368"/>
    </source>
</evidence>
<protein>
    <submittedName>
        <fullName evidence="3">Thioesterase</fullName>
    </submittedName>
</protein>
<dbReference type="KEGG" id="dez:DKM44_11095"/>
<dbReference type="Pfam" id="PF13279">
    <property type="entry name" value="4HBT_2"/>
    <property type="match status" value="1"/>
</dbReference>
<dbReference type="Gene3D" id="3.10.129.10">
    <property type="entry name" value="Hotdog Thioesterase"/>
    <property type="match status" value="1"/>
</dbReference>
<keyword evidence="2" id="KW-0378">Hydrolase</keyword>
<reference evidence="3 4" key="1">
    <citation type="submission" date="2018-05" db="EMBL/GenBank/DDBJ databases">
        <title>Complete Genome Sequence of Deinococcus sp. strain 17bor-2.</title>
        <authorList>
            <person name="Srinivasan S."/>
        </authorList>
    </citation>
    <scope>NUCLEOTIDE SEQUENCE [LARGE SCALE GENOMIC DNA]</scope>
    <source>
        <strain evidence="3 4">17bor-2</strain>
    </source>
</reference>
<name>A0A2Z3JQL1_9DEIO</name>
<organism evidence="3 4">
    <name type="scientific">Deinococcus irradiatisoli</name>
    <dbReference type="NCBI Taxonomy" id="2202254"/>
    <lineage>
        <taxon>Bacteria</taxon>
        <taxon>Thermotogati</taxon>
        <taxon>Deinococcota</taxon>
        <taxon>Deinococci</taxon>
        <taxon>Deinococcales</taxon>
        <taxon>Deinococcaceae</taxon>
        <taxon>Deinococcus</taxon>
    </lineage>
</organism>
<dbReference type="EMBL" id="CP029494">
    <property type="protein sequence ID" value="AWN23708.1"/>
    <property type="molecule type" value="Genomic_DNA"/>
</dbReference>
<dbReference type="Proteomes" id="UP000245368">
    <property type="component" value="Chromosome"/>
</dbReference>
<dbReference type="OrthoDB" id="9799036at2"/>
<evidence type="ECO:0000313" key="3">
    <source>
        <dbReference type="EMBL" id="AWN23708.1"/>
    </source>
</evidence>
<dbReference type="GO" id="GO:0047617">
    <property type="term" value="F:fatty acyl-CoA hydrolase activity"/>
    <property type="evidence" value="ECO:0007669"/>
    <property type="project" value="TreeGrafter"/>
</dbReference>
<proteinExistence type="inferred from homology"/>
<gene>
    <name evidence="3" type="ORF">DKM44_11095</name>
</gene>
<sequence>MPHRSPPRRSDYRAFQPLQTRWADNDIYGHVNNAAYYTYFDTAVNAFLIAGGLLDIHAGSTIGLVVETGCAYFEAVAFPQTLAVGLKVAALGRTSVRYELALFREGQDTAAAAGHFVHVYVDRLSRRPVPLAEDLRRALEKLL</sequence>
<dbReference type="InterPro" id="IPR050563">
    <property type="entry name" value="4-hydroxybenzoyl-CoA_TE"/>
</dbReference>
<dbReference type="PANTHER" id="PTHR31793:SF27">
    <property type="entry name" value="NOVEL THIOESTERASE SUPERFAMILY DOMAIN AND SAPOSIN A-TYPE DOMAIN CONTAINING PROTEIN (0610012H03RIK)"/>
    <property type="match status" value="1"/>
</dbReference>